<feature type="compositionally biased region" description="Basic and acidic residues" evidence="1">
    <location>
        <begin position="315"/>
        <end position="325"/>
    </location>
</feature>
<gene>
    <name evidence="3" type="ORF">HNR30_005864</name>
</gene>
<proteinExistence type="predicted"/>
<keyword evidence="2" id="KW-1133">Transmembrane helix</keyword>
<organism evidence="3 4">
    <name type="scientific">Nonomuraea soli</name>
    <dbReference type="NCBI Taxonomy" id="1032476"/>
    <lineage>
        <taxon>Bacteria</taxon>
        <taxon>Bacillati</taxon>
        <taxon>Actinomycetota</taxon>
        <taxon>Actinomycetes</taxon>
        <taxon>Streptosporangiales</taxon>
        <taxon>Streptosporangiaceae</taxon>
        <taxon>Nonomuraea</taxon>
    </lineage>
</organism>
<accession>A0A7W0CNN4</accession>
<sequence>MERDDRTLDPATTGDVLSPRRGAEGADTADQEAATLDDPPGGHLTDPGPAAVHPSGPGVSALPGGQPTGLGAAPSEGPRAAPAAGPRDVPPAGLGAVSTGAYHLPEGGEVPVAPGGQDRPPTAEESDVAFWSSDISPRHLPLEQGYDLTEPVEPVLVPPPPDPEQEVRRRTRILVAAAVAVVLVGGSAGWLLSSAGPEESCAGGRCVTVERLDGPPSATVEIPAGRTSPAAVPSQAPSRTKPTEAASAPRTTRPQTVRPTREPQASDTQPEADETGDGAKEQVSTYDKVESTPEPAAQQEPEQSTTPEASPPTPEEQKQPDKKDCNLLEALFGCP</sequence>
<feature type="transmembrane region" description="Helical" evidence="2">
    <location>
        <begin position="173"/>
        <end position="192"/>
    </location>
</feature>
<reference evidence="3 4" key="1">
    <citation type="submission" date="2020-07" db="EMBL/GenBank/DDBJ databases">
        <title>Genomic Encyclopedia of Type Strains, Phase IV (KMG-IV): sequencing the most valuable type-strain genomes for metagenomic binning, comparative biology and taxonomic classification.</title>
        <authorList>
            <person name="Goeker M."/>
        </authorList>
    </citation>
    <scope>NUCLEOTIDE SEQUENCE [LARGE SCALE GENOMIC DNA]</scope>
    <source>
        <strain evidence="3 4">DSM 45533</strain>
    </source>
</reference>
<name>A0A7W0CNN4_9ACTN</name>
<dbReference type="AlphaFoldDB" id="A0A7W0CNN4"/>
<dbReference type="EMBL" id="JACDUR010000006">
    <property type="protein sequence ID" value="MBA2894492.1"/>
    <property type="molecule type" value="Genomic_DNA"/>
</dbReference>
<dbReference type="Proteomes" id="UP000530928">
    <property type="component" value="Unassembled WGS sequence"/>
</dbReference>
<feature type="compositionally biased region" description="Low complexity" evidence="1">
    <location>
        <begin position="105"/>
        <end position="116"/>
    </location>
</feature>
<evidence type="ECO:0000256" key="1">
    <source>
        <dbReference type="SAM" id="MobiDB-lite"/>
    </source>
</evidence>
<evidence type="ECO:0000313" key="4">
    <source>
        <dbReference type="Proteomes" id="UP000530928"/>
    </source>
</evidence>
<feature type="region of interest" description="Disordered" evidence="1">
    <location>
        <begin position="1"/>
        <end position="126"/>
    </location>
</feature>
<evidence type="ECO:0000256" key="2">
    <source>
        <dbReference type="SAM" id="Phobius"/>
    </source>
</evidence>
<keyword evidence="2" id="KW-0472">Membrane</keyword>
<keyword evidence="4" id="KW-1185">Reference proteome</keyword>
<protein>
    <submittedName>
        <fullName evidence="3">Uncharacterized protein</fullName>
    </submittedName>
</protein>
<feature type="compositionally biased region" description="Low complexity" evidence="1">
    <location>
        <begin position="71"/>
        <end position="93"/>
    </location>
</feature>
<comment type="caution">
    <text evidence="3">The sequence shown here is derived from an EMBL/GenBank/DDBJ whole genome shotgun (WGS) entry which is preliminary data.</text>
</comment>
<keyword evidence="2" id="KW-0812">Transmembrane</keyword>
<feature type="compositionally biased region" description="Low complexity" evidence="1">
    <location>
        <begin position="249"/>
        <end position="258"/>
    </location>
</feature>
<evidence type="ECO:0000313" key="3">
    <source>
        <dbReference type="EMBL" id="MBA2894492.1"/>
    </source>
</evidence>
<feature type="region of interest" description="Disordered" evidence="1">
    <location>
        <begin position="208"/>
        <end position="325"/>
    </location>
</feature>
<dbReference type="RefSeq" id="WP_181613254.1">
    <property type="nucleotide sequence ID" value="NZ_BAABAM010000004.1"/>
</dbReference>